<dbReference type="Gene3D" id="1.10.10.10">
    <property type="entry name" value="Winged helix-like DNA-binding domain superfamily/Winged helix DNA-binding domain"/>
    <property type="match status" value="1"/>
</dbReference>
<feature type="region of interest" description="Disordered" evidence="3">
    <location>
        <begin position="330"/>
        <end position="482"/>
    </location>
</feature>
<comment type="caution">
    <text evidence="5">The sequence shown here is derived from an EMBL/GenBank/DDBJ whole genome shotgun (WGS) entry which is preliminary data.</text>
</comment>
<dbReference type="GeneID" id="96081199"/>
<evidence type="ECO:0000313" key="6">
    <source>
        <dbReference type="Proteomes" id="UP001578633"/>
    </source>
</evidence>
<evidence type="ECO:0000313" key="5">
    <source>
        <dbReference type="EMBL" id="KAL1800535.1"/>
    </source>
</evidence>
<feature type="region of interest" description="Disordered" evidence="3">
    <location>
        <begin position="83"/>
        <end position="122"/>
    </location>
</feature>
<evidence type="ECO:0000256" key="2">
    <source>
        <dbReference type="ARBA" id="ARBA00034808"/>
    </source>
</evidence>
<reference evidence="5 6" key="1">
    <citation type="submission" date="2024-09" db="EMBL/GenBank/DDBJ databases">
        <title>T2T genomes of carrot and Alternaria dauci and their utility for understanding host-pathogen interaction during carrot leaf blight disease.</title>
        <authorList>
            <person name="Liu W."/>
            <person name="Xu S."/>
            <person name="Ou C."/>
            <person name="Liu X."/>
            <person name="Zhuang F."/>
            <person name="Deng X.W."/>
        </authorList>
    </citation>
    <scope>NUCLEOTIDE SEQUENCE [LARGE SCALE GENOMIC DNA]</scope>
    <source>
        <strain evidence="5 6">A2016</strain>
    </source>
</reference>
<dbReference type="InterPro" id="IPR002121">
    <property type="entry name" value="HRDC_dom"/>
</dbReference>
<comment type="catalytic activity">
    <reaction evidence="1">
        <text>Couples ATP hydrolysis with the unwinding of duplex DNA by translocating in the 3'-5' direction.</text>
        <dbReference type="EC" id="5.6.2.4"/>
    </reaction>
</comment>
<feature type="compositionally biased region" description="Low complexity" evidence="3">
    <location>
        <begin position="440"/>
        <end position="457"/>
    </location>
</feature>
<feature type="compositionally biased region" description="Low complexity" evidence="3">
    <location>
        <begin position="391"/>
        <end position="412"/>
    </location>
</feature>
<feature type="compositionally biased region" description="Acidic residues" evidence="3">
    <location>
        <begin position="306"/>
        <end position="317"/>
    </location>
</feature>
<name>A0ABR3UVM4_9PLEO</name>
<feature type="compositionally biased region" description="Acidic residues" evidence="3">
    <location>
        <begin position="330"/>
        <end position="359"/>
    </location>
</feature>
<dbReference type="InterPro" id="IPR036388">
    <property type="entry name" value="WH-like_DNA-bd_sf"/>
</dbReference>
<organism evidence="5 6">
    <name type="scientific">Alternaria dauci</name>
    <dbReference type="NCBI Taxonomy" id="48095"/>
    <lineage>
        <taxon>Eukaryota</taxon>
        <taxon>Fungi</taxon>
        <taxon>Dikarya</taxon>
        <taxon>Ascomycota</taxon>
        <taxon>Pezizomycotina</taxon>
        <taxon>Dothideomycetes</taxon>
        <taxon>Pleosporomycetidae</taxon>
        <taxon>Pleosporales</taxon>
        <taxon>Pleosporineae</taxon>
        <taxon>Pleosporaceae</taxon>
        <taxon>Alternaria</taxon>
        <taxon>Alternaria sect. Porri</taxon>
    </lineage>
</organism>
<protein>
    <recommendedName>
        <fullName evidence="2">DNA 3'-5' helicase</fullName>
        <ecNumber evidence="2">5.6.2.4</ecNumber>
    </recommendedName>
</protein>
<evidence type="ECO:0000256" key="1">
    <source>
        <dbReference type="ARBA" id="ARBA00034617"/>
    </source>
</evidence>
<keyword evidence="6" id="KW-1185">Reference proteome</keyword>
<dbReference type="RefSeq" id="XP_069311119.1">
    <property type="nucleotide sequence ID" value="XM_069448221.1"/>
</dbReference>
<dbReference type="PROSITE" id="PS50967">
    <property type="entry name" value="HRDC"/>
    <property type="match status" value="1"/>
</dbReference>
<dbReference type="Pfam" id="PF09382">
    <property type="entry name" value="RQC"/>
    <property type="match status" value="1"/>
</dbReference>
<dbReference type="Pfam" id="PF00570">
    <property type="entry name" value="HRDC"/>
    <property type="match status" value="1"/>
</dbReference>
<dbReference type="Gene3D" id="1.10.150.80">
    <property type="entry name" value="HRDC domain"/>
    <property type="match status" value="1"/>
</dbReference>
<gene>
    <name evidence="5" type="ORF">ACET3X_000877</name>
</gene>
<accession>A0ABR3UVM4</accession>
<feature type="compositionally biased region" description="Gly residues" evidence="3">
    <location>
        <begin position="458"/>
        <end position="474"/>
    </location>
</feature>
<dbReference type="EMBL" id="JBHGVX010000001">
    <property type="protein sequence ID" value="KAL1800535.1"/>
    <property type="molecule type" value="Genomic_DNA"/>
</dbReference>
<dbReference type="InterPro" id="IPR018982">
    <property type="entry name" value="RQC_domain"/>
</dbReference>
<evidence type="ECO:0000256" key="3">
    <source>
        <dbReference type="SAM" id="MobiDB-lite"/>
    </source>
</evidence>
<dbReference type="SUPFAM" id="SSF47819">
    <property type="entry name" value="HRDC-like"/>
    <property type="match status" value="1"/>
</dbReference>
<dbReference type="EC" id="5.6.2.4" evidence="2"/>
<feature type="region of interest" description="Disordered" evidence="3">
    <location>
        <begin position="278"/>
        <end position="318"/>
    </location>
</feature>
<feature type="compositionally biased region" description="Basic residues" evidence="3">
    <location>
        <begin position="413"/>
        <end position="423"/>
    </location>
</feature>
<dbReference type="InterPro" id="IPR044876">
    <property type="entry name" value="HRDC_dom_sf"/>
</dbReference>
<dbReference type="InterPro" id="IPR010997">
    <property type="entry name" value="HRDC-like_sf"/>
</dbReference>
<proteinExistence type="predicted"/>
<sequence>MHQCVDAFRGASSAKIKRSGLEEYGWGYGKDLERGDNERIFQHLLDAGAFKERSKVNKVGFATNYLHPASTRNDYESKRKQLKLQVRSSPKKARAKAPAAKTKKQQTQFPSTNIDSPVRAPKQKIRSFAYNGEDDDDDDDDGFGIPRHPMGNKTTRGYQTHDLVVEDDFAPIRVAKPSKATKAKGVGTPITADQRTAELTELQKDVLDDFMTGAKKMRTALQERKGHREAIFTDTVLREMGLDLPMNLDEMKTIPGIRPEMVDLYGKQFLALINNSREVYGDDPPVPRNPQLRNRRLQQSRTIHEIDDDDDDDEEVDDQNHRLVVDLCSEDEEVVPIAQESEDESFYGDLGEDDDDDDDGAVHTSHHFSQFQNQDVADFNNRYTQLGGGPAPSTKAAKAPAARGGSRAYGAGYKKKAASRKRASGNFNKSFGGVKKRASKGGSSRASGGGATASNSSGRGGRSGGAGAGTGTGWSGVMAMPT</sequence>
<evidence type="ECO:0000259" key="4">
    <source>
        <dbReference type="PROSITE" id="PS50967"/>
    </source>
</evidence>
<dbReference type="Proteomes" id="UP001578633">
    <property type="component" value="Chromosome 1"/>
</dbReference>
<feature type="domain" description="HRDC" evidence="4">
    <location>
        <begin position="200"/>
        <end position="283"/>
    </location>
</feature>